<evidence type="ECO:0000256" key="1">
    <source>
        <dbReference type="ARBA" id="ARBA00022679"/>
    </source>
</evidence>
<feature type="region of interest" description="Disordered" evidence="6">
    <location>
        <begin position="320"/>
        <end position="357"/>
    </location>
</feature>
<feature type="binding site" evidence="5">
    <location>
        <position position="440"/>
    </location>
    <ligand>
        <name>ATP</name>
        <dbReference type="ChEBI" id="CHEBI:30616"/>
    </ligand>
</feature>
<dbReference type="InterPro" id="IPR025668">
    <property type="entry name" value="Tnp_DDE_dom"/>
</dbReference>
<organism evidence="8 9">
    <name type="scientific">Limnoglobus roseus</name>
    <dbReference type="NCBI Taxonomy" id="2598579"/>
    <lineage>
        <taxon>Bacteria</taxon>
        <taxon>Pseudomonadati</taxon>
        <taxon>Planctomycetota</taxon>
        <taxon>Planctomycetia</taxon>
        <taxon>Gemmatales</taxon>
        <taxon>Gemmataceae</taxon>
        <taxon>Limnoglobus</taxon>
    </lineage>
</organism>
<proteinExistence type="predicted"/>
<dbReference type="Pfam" id="PF13612">
    <property type="entry name" value="DDE_Tnp_1_3"/>
    <property type="match status" value="1"/>
</dbReference>
<dbReference type="InterPro" id="IPR011009">
    <property type="entry name" value="Kinase-like_dom_sf"/>
</dbReference>
<evidence type="ECO:0000256" key="3">
    <source>
        <dbReference type="ARBA" id="ARBA00022777"/>
    </source>
</evidence>
<dbReference type="PROSITE" id="PS50011">
    <property type="entry name" value="PROTEIN_KINASE_DOM"/>
    <property type="match status" value="1"/>
</dbReference>
<dbReference type="KEGG" id="lrs:PX52LOC_07668"/>
<evidence type="ECO:0000256" key="6">
    <source>
        <dbReference type="SAM" id="MobiDB-lite"/>
    </source>
</evidence>
<dbReference type="NCBIfam" id="NF033520">
    <property type="entry name" value="transpos_IS982"/>
    <property type="match status" value="1"/>
</dbReference>
<name>A0A5C1AR82_9BACT</name>
<evidence type="ECO:0000259" key="7">
    <source>
        <dbReference type="PROSITE" id="PS50011"/>
    </source>
</evidence>
<evidence type="ECO:0000256" key="4">
    <source>
        <dbReference type="ARBA" id="ARBA00022840"/>
    </source>
</evidence>
<evidence type="ECO:0000256" key="2">
    <source>
        <dbReference type="ARBA" id="ARBA00022741"/>
    </source>
</evidence>
<evidence type="ECO:0000313" key="8">
    <source>
        <dbReference type="EMBL" id="QEL20563.1"/>
    </source>
</evidence>
<sequence length="512" mass="56610">MTLNDFLLHVFVLVDDLYRQLVRTPLRSRGPRHTAMTDPEFITIELAGEFLGLDHDKGLFAHFRRYHAAEFPALAGVHRTTFARQAANLFAVKKQLHAHLAERLAVWDRVFIVDSLPVPACAFGRAKSCRRFAGDAAFGYDHTRRNTMYGFRFHARATPTGILVAFDLAPANVSDQAMVDPLGPPPGSAVVGDRNYWSPKAAARLAEQGVKLVAPFRSKSKDPGPRRSRRISRFRWIIETAFGQLAGRFHIERTWARDIWHLSHRVIRKVLGHTIAAWLNVTAGRPPLDFDGLVTDKTRTPRYLLRKTETKRCEEVARILKLGGEPGREPRRGDAGPGPPLDPRTRSPAVADDWGGSHGRIGALHTEAGIGVRHGLRVRTPHPDEPPTDPTQVQVGRPSVTAPGLPTIPGHDILRELGRGGMGVVYEARQTKLDRVVALKLMMGRDPLNTARFLAEGQVIATVEHPHVVAVYDFGESNAGPFLAMEYLPGGTLSDRLKGGTAPGAARRRRKP</sequence>
<keyword evidence="8" id="KW-0723">Serine/threonine-protein kinase</keyword>
<dbReference type="InterPro" id="IPR000719">
    <property type="entry name" value="Prot_kinase_dom"/>
</dbReference>
<dbReference type="PANTHER" id="PTHR43289">
    <property type="entry name" value="MITOGEN-ACTIVATED PROTEIN KINASE KINASE KINASE 20-RELATED"/>
    <property type="match status" value="1"/>
</dbReference>
<keyword evidence="3 8" id="KW-0418">Kinase</keyword>
<dbReference type="Gene3D" id="3.30.200.20">
    <property type="entry name" value="Phosphorylase Kinase, domain 1"/>
    <property type="match status" value="1"/>
</dbReference>
<feature type="domain" description="Protein kinase" evidence="7">
    <location>
        <begin position="411"/>
        <end position="512"/>
    </location>
</feature>
<keyword evidence="4 5" id="KW-0067">ATP-binding</keyword>
<keyword evidence="1" id="KW-0808">Transferase</keyword>
<keyword evidence="2 5" id="KW-0547">Nucleotide-binding</keyword>
<dbReference type="SUPFAM" id="SSF56112">
    <property type="entry name" value="Protein kinase-like (PK-like)"/>
    <property type="match status" value="1"/>
</dbReference>
<evidence type="ECO:0000313" key="9">
    <source>
        <dbReference type="Proteomes" id="UP000324974"/>
    </source>
</evidence>
<reference evidence="9" key="1">
    <citation type="submission" date="2019-08" db="EMBL/GenBank/DDBJ databases">
        <title>Limnoglobus roseus gen. nov., sp. nov., a novel freshwater planctomycete with a giant genome from the family Gemmataceae.</title>
        <authorList>
            <person name="Kulichevskaya I.S."/>
            <person name="Naumoff D.G."/>
            <person name="Miroshnikov K."/>
            <person name="Ivanova A."/>
            <person name="Philippov D.A."/>
            <person name="Hakobyan A."/>
            <person name="Rijpstra I.C."/>
            <person name="Sinninghe Damste J.S."/>
            <person name="Liesack W."/>
            <person name="Dedysh S.N."/>
        </authorList>
    </citation>
    <scope>NUCLEOTIDE SEQUENCE [LARGE SCALE GENOMIC DNA]</scope>
    <source>
        <strain evidence="9">PX52</strain>
    </source>
</reference>
<dbReference type="GO" id="GO:0004674">
    <property type="term" value="F:protein serine/threonine kinase activity"/>
    <property type="evidence" value="ECO:0007669"/>
    <property type="project" value="UniProtKB-KW"/>
</dbReference>
<gene>
    <name evidence="8" type="ORF">PX52LOC_07668</name>
</gene>
<dbReference type="OrthoDB" id="292131at2"/>
<dbReference type="GO" id="GO:0005524">
    <property type="term" value="F:ATP binding"/>
    <property type="evidence" value="ECO:0007669"/>
    <property type="project" value="UniProtKB-UniRule"/>
</dbReference>
<dbReference type="PROSITE" id="PS00107">
    <property type="entry name" value="PROTEIN_KINASE_ATP"/>
    <property type="match status" value="1"/>
</dbReference>
<feature type="region of interest" description="Disordered" evidence="6">
    <location>
        <begin position="377"/>
        <end position="407"/>
    </location>
</feature>
<dbReference type="Pfam" id="PF00069">
    <property type="entry name" value="Pkinase"/>
    <property type="match status" value="1"/>
</dbReference>
<dbReference type="AlphaFoldDB" id="A0A5C1AR82"/>
<evidence type="ECO:0000256" key="5">
    <source>
        <dbReference type="PROSITE-ProRule" id="PRU10141"/>
    </source>
</evidence>
<accession>A0A5C1AR82</accession>
<dbReference type="RefSeq" id="WP_149114847.1">
    <property type="nucleotide sequence ID" value="NZ_CP042425.1"/>
</dbReference>
<dbReference type="EMBL" id="CP042425">
    <property type="protein sequence ID" value="QEL20563.1"/>
    <property type="molecule type" value="Genomic_DNA"/>
</dbReference>
<keyword evidence="9" id="KW-1185">Reference proteome</keyword>
<dbReference type="PANTHER" id="PTHR43289:SF6">
    <property type="entry name" value="SERINE_THREONINE-PROTEIN KINASE NEKL-3"/>
    <property type="match status" value="1"/>
</dbReference>
<dbReference type="InterPro" id="IPR017441">
    <property type="entry name" value="Protein_kinase_ATP_BS"/>
</dbReference>
<protein>
    <submittedName>
        <fullName evidence="8">Serine/threonine protein kinase</fullName>
    </submittedName>
</protein>
<dbReference type="Proteomes" id="UP000324974">
    <property type="component" value="Chromosome"/>
</dbReference>